<feature type="compositionally biased region" description="Acidic residues" evidence="1">
    <location>
        <begin position="180"/>
        <end position="189"/>
    </location>
</feature>
<reference evidence="2" key="1">
    <citation type="submission" date="2020-11" db="EMBL/GenBank/DDBJ databases">
        <authorList>
            <consortium name="DOE Joint Genome Institute"/>
            <person name="Ahrendt S."/>
            <person name="Riley R."/>
            <person name="Andreopoulos W."/>
            <person name="Labutti K."/>
            <person name="Pangilinan J."/>
            <person name="Ruiz-Duenas F.J."/>
            <person name="Barrasa J.M."/>
            <person name="Sanchez-Garcia M."/>
            <person name="Camarero S."/>
            <person name="Miyauchi S."/>
            <person name="Serrano A."/>
            <person name="Linde D."/>
            <person name="Babiker R."/>
            <person name="Drula E."/>
            <person name="Ayuso-Fernandez I."/>
            <person name="Pacheco R."/>
            <person name="Padilla G."/>
            <person name="Ferreira P."/>
            <person name="Barriuso J."/>
            <person name="Kellner H."/>
            <person name="Castanera R."/>
            <person name="Alfaro M."/>
            <person name="Ramirez L."/>
            <person name="Pisabarro A.G."/>
            <person name="Kuo A."/>
            <person name="Tritt A."/>
            <person name="Lipzen A."/>
            <person name="He G."/>
            <person name="Yan M."/>
            <person name="Ng V."/>
            <person name="Cullen D."/>
            <person name="Martin F."/>
            <person name="Rosso M.-N."/>
            <person name="Henrissat B."/>
            <person name="Hibbett D."/>
            <person name="Martinez A.T."/>
            <person name="Grigoriev I.V."/>
        </authorList>
    </citation>
    <scope>NUCLEOTIDE SEQUENCE</scope>
    <source>
        <strain evidence="2">CBS 247.69</strain>
    </source>
</reference>
<feature type="compositionally biased region" description="Low complexity" evidence="1">
    <location>
        <begin position="207"/>
        <end position="222"/>
    </location>
</feature>
<comment type="caution">
    <text evidence="2">The sequence shown here is derived from an EMBL/GenBank/DDBJ whole genome shotgun (WGS) entry which is preliminary data.</text>
</comment>
<proteinExistence type="predicted"/>
<dbReference type="Gene3D" id="1.10.238.10">
    <property type="entry name" value="EF-hand"/>
    <property type="match status" value="1"/>
</dbReference>
<evidence type="ECO:0000313" key="3">
    <source>
        <dbReference type="Proteomes" id="UP000807353"/>
    </source>
</evidence>
<dbReference type="EMBL" id="MU150323">
    <property type="protein sequence ID" value="KAF9459129.1"/>
    <property type="molecule type" value="Genomic_DNA"/>
</dbReference>
<gene>
    <name evidence="2" type="ORF">BDZ94DRAFT_1172253</name>
</gene>
<dbReference type="OrthoDB" id="2530165at2759"/>
<dbReference type="InterPro" id="IPR011992">
    <property type="entry name" value="EF-hand-dom_pair"/>
</dbReference>
<evidence type="ECO:0000256" key="1">
    <source>
        <dbReference type="SAM" id="MobiDB-lite"/>
    </source>
</evidence>
<protein>
    <submittedName>
        <fullName evidence="2">Uncharacterized protein</fullName>
    </submittedName>
</protein>
<feature type="region of interest" description="Disordered" evidence="1">
    <location>
        <begin position="152"/>
        <end position="226"/>
    </location>
</feature>
<accession>A0A9P6CFL9</accession>
<name>A0A9P6CFL9_9AGAR</name>
<dbReference type="SUPFAM" id="SSF47473">
    <property type="entry name" value="EF-hand"/>
    <property type="match status" value="1"/>
</dbReference>
<keyword evidence="3" id="KW-1185">Reference proteome</keyword>
<sequence length="303" mass="33020">MILPSSSDPTFNALPLHLQQRIDRAFTSVAQPDQKPSQNTSCETPANVVNPELGGGFIVESDIGGGFISEDVSHDSPENVTHIRMSLIPVALQNLDHPPDDEQVLSVFRNAASGWSSSSNNVDDGGVGEGLVSLEDWRTVCAVLFEHHNEEYEDDSDGGVLDDSAPPLDDDDQYLGSDGTNDDSDDEYVEGPTVSSSHRRTRGRQMKSSSSSPEPSTSGPKKITPRQKKACLDAFALFFPSVPATELAYQKIMIKDLQRIAKVLGEKIKADEMVEMLETFSTSPDKSMNLGDFERMMVTARLA</sequence>
<dbReference type="AlphaFoldDB" id="A0A9P6CFL9"/>
<evidence type="ECO:0000313" key="2">
    <source>
        <dbReference type="EMBL" id="KAF9459129.1"/>
    </source>
</evidence>
<organism evidence="2 3">
    <name type="scientific">Collybia nuda</name>
    <dbReference type="NCBI Taxonomy" id="64659"/>
    <lineage>
        <taxon>Eukaryota</taxon>
        <taxon>Fungi</taxon>
        <taxon>Dikarya</taxon>
        <taxon>Basidiomycota</taxon>
        <taxon>Agaricomycotina</taxon>
        <taxon>Agaricomycetes</taxon>
        <taxon>Agaricomycetidae</taxon>
        <taxon>Agaricales</taxon>
        <taxon>Tricholomatineae</taxon>
        <taxon>Clitocybaceae</taxon>
        <taxon>Collybia</taxon>
    </lineage>
</organism>
<dbReference type="Proteomes" id="UP000807353">
    <property type="component" value="Unassembled WGS sequence"/>
</dbReference>